<feature type="region of interest" description="Disordered" evidence="2">
    <location>
        <begin position="194"/>
        <end position="223"/>
    </location>
</feature>
<proteinExistence type="predicted"/>
<name>A0AAF0IHM7_9EURO</name>
<reference evidence="3" key="1">
    <citation type="submission" date="2023-03" db="EMBL/GenBank/DDBJ databases">
        <title>Emydomyces testavorans Genome Sequence.</title>
        <authorList>
            <person name="Hoyer L."/>
        </authorList>
    </citation>
    <scope>NUCLEOTIDE SEQUENCE</scope>
    <source>
        <strain evidence="3">16-2883</strain>
    </source>
</reference>
<dbReference type="SUPFAM" id="SSF53254">
    <property type="entry name" value="Phosphoglycerate mutase-like"/>
    <property type="match status" value="1"/>
</dbReference>
<evidence type="ECO:0000256" key="1">
    <source>
        <dbReference type="ARBA" id="ARBA00022801"/>
    </source>
</evidence>
<dbReference type="Pfam" id="PF00300">
    <property type="entry name" value="His_Phos_1"/>
    <property type="match status" value="1"/>
</dbReference>
<protein>
    <submittedName>
        <fullName evidence="3">Uncharacterized protein</fullName>
    </submittedName>
</protein>
<dbReference type="GO" id="GO:0004331">
    <property type="term" value="F:fructose-2,6-bisphosphate 2-phosphatase activity"/>
    <property type="evidence" value="ECO:0007669"/>
    <property type="project" value="TreeGrafter"/>
</dbReference>
<dbReference type="PANTHER" id="PTHR46517">
    <property type="entry name" value="FRUCTOSE-2,6-BISPHOSPHATASE TIGAR"/>
    <property type="match status" value="1"/>
</dbReference>
<dbReference type="EMBL" id="CP120628">
    <property type="protein sequence ID" value="WEW57042.1"/>
    <property type="molecule type" value="Genomic_DNA"/>
</dbReference>
<dbReference type="InterPro" id="IPR029033">
    <property type="entry name" value="His_PPase_superfam"/>
</dbReference>
<feature type="region of interest" description="Disordered" evidence="2">
    <location>
        <begin position="37"/>
        <end position="58"/>
    </location>
</feature>
<evidence type="ECO:0000256" key="2">
    <source>
        <dbReference type="SAM" id="MobiDB-lite"/>
    </source>
</evidence>
<dbReference type="AlphaFoldDB" id="A0AAF0IHM7"/>
<evidence type="ECO:0000313" key="3">
    <source>
        <dbReference type="EMBL" id="WEW57042.1"/>
    </source>
</evidence>
<sequence>MTALGLCQGSNGSQLQLLPILRERDFGSFEGKSWRTAVSARTTNPSNPPSDHKKPESTASMAARVNAFLSDFLFPVLHADKKAEEVVAIVSHGIILSVLWDTLAKLCKDSHLVFSRSVQMRTRRPGWSNTGYMELDIVKASRDIPRHVSYDSASLEDLEKNAHRTSCAQLMTDSLTVSLKITVHTVNERQHLRNLKRTGSGAGSATHDSQQKRINQFFKKPNN</sequence>
<accession>A0AAF0IHM7</accession>
<dbReference type="GO" id="GO:0005829">
    <property type="term" value="C:cytosol"/>
    <property type="evidence" value="ECO:0007669"/>
    <property type="project" value="TreeGrafter"/>
</dbReference>
<keyword evidence="1" id="KW-0378">Hydrolase</keyword>
<dbReference type="Proteomes" id="UP001219355">
    <property type="component" value="Chromosome 2"/>
</dbReference>
<dbReference type="InterPro" id="IPR051695">
    <property type="entry name" value="Phosphoglycerate_Mutase"/>
</dbReference>
<organism evidence="3 4">
    <name type="scientific">Emydomyces testavorans</name>
    <dbReference type="NCBI Taxonomy" id="2070801"/>
    <lineage>
        <taxon>Eukaryota</taxon>
        <taxon>Fungi</taxon>
        <taxon>Dikarya</taxon>
        <taxon>Ascomycota</taxon>
        <taxon>Pezizomycotina</taxon>
        <taxon>Eurotiomycetes</taxon>
        <taxon>Eurotiomycetidae</taxon>
        <taxon>Onygenales</taxon>
        <taxon>Nannizziopsiaceae</taxon>
        <taxon>Emydomyces</taxon>
    </lineage>
</organism>
<dbReference type="GO" id="GO:0045820">
    <property type="term" value="P:negative regulation of glycolytic process"/>
    <property type="evidence" value="ECO:0007669"/>
    <property type="project" value="TreeGrafter"/>
</dbReference>
<dbReference type="Gene3D" id="3.40.50.1240">
    <property type="entry name" value="Phosphoglycerate mutase-like"/>
    <property type="match status" value="1"/>
</dbReference>
<evidence type="ECO:0000313" key="4">
    <source>
        <dbReference type="Proteomes" id="UP001219355"/>
    </source>
</evidence>
<dbReference type="PANTHER" id="PTHR46517:SF1">
    <property type="entry name" value="FRUCTOSE-2,6-BISPHOSPHATASE TIGAR"/>
    <property type="match status" value="1"/>
</dbReference>
<gene>
    <name evidence="3" type="ORF">PRK78_002501</name>
</gene>
<dbReference type="GO" id="GO:0043456">
    <property type="term" value="P:regulation of pentose-phosphate shunt"/>
    <property type="evidence" value="ECO:0007669"/>
    <property type="project" value="TreeGrafter"/>
</dbReference>
<keyword evidence="4" id="KW-1185">Reference proteome</keyword>
<dbReference type="InterPro" id="IPR013078">
    <property type="entry name" value="His_Pase_superF_clade-1"/>
</dbReference>